<protein>
    <submittedName>
        <fullName evidence="2">Uncharacterized protein</fullName>
    </submittedName>
</protein>
<organism evidence="2 3">
    <name type="scientific">Coprinellus micaceus</name>
    <name type="common">Glistening ink-cap mushroom</name>
    <name type="synonym">Coprinus micaceus</name>
    <dbReference type="NCBI Taxonomy" id="71717"/>
    <lineage>
        <taxon>Eukaryota</taxon>
        <taxon>Fungi</taxon>
        <taxon>Dikarya</taxon>
        <taxon>Basidiomycota</taxon>
        <taxon>Agaricomycotina</taxon>
        <taxon>Agaricomycetes</taxon>
        <taxon>Agaricomycetidae</taxon>
        <taxon>Agaricales</taxon>
        <taxon>Agaricineae</taxon>
        <taxon>Psathyrellaceae</taxon>
        <taxon>Coprinellus</taxon>
    </lineage>
</organism>
<comment type="caution">
    <text evidence="2">The sequence shown here is derived from an EMBL/GenBank/DDBJ whole genome shotgun (WGS) entry which is preliminary data.</text>
</comment>
<dbReference type="AlphaFoldDB" id="A0A4Y7T6M2"/>
<dbReference type="Proteomes" id="UP000298030">
    <property type="component" value="Unassembled WGS sequence"/>
</dbReference>
<evidence type="ECO:0000313" key="2">
    <source>
        <dbReference type="EMBL" id="TEB29608.1"/>
    </source>
</evidence>
<name>A0A4Y7T6M2_COPMI</name>
<evidence type="ECO:0000256" key="1">
    <source>
        <dbReference type="SAM" id="MobiDB-lite"/>
    </source>
</evidence>
<reference evidence="2 3" key="1">
    <citation type="journal article" date="2019" name="Nat. Ecol. Evol.">
        <title>Megaphylogeny resolves global patterns of mushroom evolution.</title>
        <authorList>
            <person name="Varga T."/>
            <person name="Krizsan K."/>
            <person name="Foldi C."/>
            <person name="Dima B."/>
            <person name="Sanchez-Garcia M."/>
            <person name="Sanchez-Ramirez S."/>
            <person name="Szollosi G.J."/>
            <person name="Szarkandi J.G."/>
            <person name="Papp V."/>
            <person name="Albert L."/>
            <person name="Andreopoulos W."/>
            <person name="Angelini C."/>
            <person name="Antonin V."/>
            <person name="Barry K.W."/>
            <person name="Bougher N.L."/>
            <person name="Buchanan P."/>
            <person name="Buyck B."/>
            <person name="Bense V."/>
            <person name="Catcheside P."/>
            <person name="Chovatia M."/>
            <person name="Cooper J."/>
            <person name="Damon W."/>
            <person name="Desjardin D."/>
            <person name="Finy P."/>
            <person name="Geml J."/>
            <person name="Haridas S."/>
            <person name="Hughes K."/>
            <person name="Justo A."/>
            <person name="Karasinski D."/>
            <person name="Kautmanova I."/>
            <person name="Kiss B."/>
            <person name="Kocsube S."/>
            <person name="Kotiranta H."/>
            <person name="LaButti K.M."/>
            <person name="Lechner B.E."/>
            <person name="Liimatainen K."/>
            <person name="Lipzen A."/>
            <person name="Lukacs Z."/>
            <person name="Mihaltcheva S."/>
            <person name="Morgado L.N."/>
            <person name="Niskanen T."/>
            <person name="Noordeloos M.E."/>
            <person name="Ohm R.A."/>
            <person name="Ortiz-Santana B."/>
            <person name="Ovrebo C."/>
            <person name="Racz N."/>
            <person name="Riley R."/>
            <person name="Savchenko A."/>
            <person name="Shiryaev A."/>
            <person name="Soop K."/>
            <person name="Spirin V."/>
            <person name="Szebenyi C."/>
            <person name="Tomsovsky M."/>
            <person name="Tulloss R.E."/>
            <person name="Uehling J."/>
            <person name="Grigoriev I.V."/>
            <person name="Vagvolgyi C."/>
            <person name="Papp T."/>
            <person name="Martin F.M."/>
            <person name="Miettinen O."/>
            <person name="Hibbett D.S."/>
            <person name="Nagy L.G."/>
        </authorList>
    </citation>
    <scope>NUCLEOTIDE SEQUENCE [LARGE SCALE GENOMIC DNA]</scope>
    <source>
        <strain evidence="2 3">FP101781</strain>
    </source>
</reference>
<keyword evidence="3" id="KW-1185">Reference proteome</keyword>
<dbReference type="EMBL" id="QPFP01000026">
    <property type="protein sequence ID" value="TEB29608.1"/>
    <property type="molecule type" value="Genomic_DNA"/>
</dbReference>
<proteinExistence type="predicted"/>
<feature type="region of interest" description="Disordered" evidence="1">
    <location>
        <begin position="1"/>
        <end position="68"/>
    </location>
</feature>
<accession>A0A4Y7T6M2</accession>
<evidence type="ECO:0000313" key="3">
    <source>
        <dbReference type="Proteomes" id="UP000298030"/>
    </source>
</evidence>
<gene>
    <name evidence="2" type="ORF">FA13DRAFT_1734389</name>
</gene>
<sequence>MCTLVPDRFTDTPPSPAMSQSQPELHSVCDLATAHPIQPQPPFIKRPSVPVTEIRGRTQSDGPADLSL</sequence>